<sequence length="516" mass="58754">MVFSSVTFILVFLPLVLLGYLLIYSLLHKPRHSLIWCNTFLFAASILFYAWGEPRFVLILLASTLINYGFGLVLPPEYLPAKRRLILSVGIEENAKLIHRWKIVSLRREMLLAIGITLNLGILCYFKYINFIMDNVLSLLNALLPQFFAGKTFSQVALPLGISFYTFQGISYLMDVYRGETRPARSLINFGCYLTMFPQLVAGPIVRYTAIANELKNRILAIDTFTSGAGRFILGLAKKILIADTLGRVADAAFSIPVQELSPLAAWAGAVCYTLQIYYDFSGYSDMAIGLGHMFGFTFPENFNYPYISRSIKEFWRRWHMTLSGWFKDYLYLPLGGNRYGVARTLFNLLAVFILCGFWHGAAWGFIIWGVYHGGFLVLERLFPTFPAMLPQFVQHAYTLFVVMIGWIIFRADTFTHARYYIKALFGTYDMGVQANLVWMQLFTGDVYLALVFGVLFSAPVIPACRDAWLKTLQRIPPIRACVGESLRLIALLILFAVCLMPLFGSTYNAFIYFRF</sequence>
<feature type="transmembrane region" description="Helical" evidence="8">
    <location>
        <begin position="448"/>
        <end position="469"/>
    </location>
</feature>
<proteinExistence type="inferred from homology"/>
<keyword evidence="3 7" id="KW-1003">Cell membrane</keyword>
<dbReference type="PATRIC" id="fig|1121405.3.peg.2308"/>
<feature type="transmembrane region" description="Helical" evidence="8">
    <location>
        <begin position="110"/>
        <end position="133"/>
    </location>
</feature>
<dbReference type="STRING" id="897.B2D07_03515"/>
<feature type="transmembrane region" description="Helical" evidence="8">
    <location>
        <begin position="6"/>
        <end position="27"/>
    </location>
</feature>
<evidence type="ECO:0000256" key="5">
    <source>
        <dbReference type="ARBA" id="ARBA00022989"/>
    </source>
</evidence>
<comment type="subcellular location">
    <subcellularLocation>
        <location evidence="1">Cell membrane</location>
        <topology evidence="1">Multi-pass membrane protein</topology>
    </subcellularLocation>
</comment>
<dbReference type="PANTHER" id="PTHR13285">
    <property type="entry name" value="ACYLTRANSFERASE"/>
    <property type="match status" value="1"/>
</dbReference>
<organism evidence="9 10">
    <name type="scientific">Desulfococcus multivorans DSM 2059</name>
    <dbReference type="NCBI Taxonomy" id="1121405"/>
    <lineage>
        <taxon>Bacteria</taxon>
        <taxon>Pseudomonadati</taxon>
        <taxon>Thermodesulfobacteriota</taxon>
        <taxon>Desulfobacteria</taxon>
        <taxon>Desulfobacterales</taxon>
        <taxon>Desulfococcaceae</taxon>
        <taxon>Desulfococcus</taxon>
    </lineage>
</organism>
<gene>
    <name evidence="9" type="ORF">dsmv_2655</name>
</gene>
<keyword evidence="4 8" id="KW-0812">Transmembrane</keyword>
<dbReference type="GO" id="GO:0016746">
    <property type="term" value="F:acyltransferase activity"/>
    <property type="evidence" value="ECO:0007669"/>
    <property type="project" value="UniProtKB-KW"/>
</dbReference>
<dbReference type="EMBL" id="ATHJ01000090">
    <property type="protein sequence ID" value="EPR39313.1"/>
    <property type="molecule type" value="Genomic_DNA"/>
</dbReference>
<dbReference type="PANTHER" id="PTHR13285:SF18">
    <property type="entry name" value="PROTEIN-CYSTEINE N-PALMITOYLTRANSFERASE RASP"/>
    <property type="match status" value="1"/>
</dbReference>
<keyword evidence="10" id="KW-1185">Reference proteome</keyword>
<dbReference type="RefSeq" id="WP_020877412.1">
    <property type="nucleotide sequence ID" value="NZ_ATHJ01000090.1"/>
</dbReference>
<keyword evidence="5 8" id="KW-1133">Transmembrane helix</keyword>
<dbReference type="OrthoDB" id="139172at2"/>
<keyword evidence="6 7" id="KW-0472">Membrane</keyword>
<feature type="transmembrane region" description="Helical" evidence="8">
    <location>
        <begin position="57"/>
        <end position="74"/>
    </location>
</feature>
<reference evidence="9 10" key="1">
    <citation type="journal article" date="2013" name="Genome Announc.">
        <title>Draft genome sequences for three mercury-methylating, sulfate-reducing bacteria.</title>
        <authorList>
            <person name="Brown S.D."/>
            <person name="Hurt R.A.Jr."/>
            <person name="Gilmour C.C."/>
            <person name="Elias D.A."/>
        </authorList>
    </citation>
    <scope>NUCLEOTIDE SEQUENCE [LARGE SCALE GENOMIC DNA]</scope>
    <source>
        <strain evidence="9 10">DSM 2059</strain>
    </source>
</reference>
<dbReference type="eggNOG" id="COG1696">
    <property type="taxonomic scope" value="Bacteria"/>
</dbReference>
<keyword evidence="7" id="KW-0012">Acyltransferase</keyword>
<feature type="transmembrane region" description="Helical" evidence="8">
    <location>
        <begin position="34"/>
        <end position="51"/>
    </location>
</feature>
<evidence type="ECO:0000313" key="9">
    <source>
        <dbReference type="EMBL" id="EPR39313.1"/>
    </source>
</evidence>
<evidence type="ECO:0000256" key="1">
    <source>
        <dbReference type="ARBA" id="ARBA00004651"/>
    </source>
</evidence>
<evidence type="ECO:0000256" key="8">
    <source>
        <dbReference type="SAM" id="Phobius"/>
    </source>
</evidence>
<evidence type="ECO:0000256" key="7">
    <source>
        <dbReference type="PIRNR" id="PIRNR016636"/>
    </source>
</evidence>
<keyword evidence="7 9" id="KW-0808">Transferase</keyword>
<dbReference type="GO" id="GO:0042121">
    <property type="term" value="P:alginic acid biosynthetic process"/>
    <property type="evidence" value="ECO:0007669"/>
    <property type="project" value="InterPro"/>
</dbReference>
<dbReference type="Pfam" id="PF03062">
    <property type="entry name" value="MBOAT"/>
    <property type="match status" value="1"/>
</dbReference>
<evidence type="ECO:0000313" key="10">
    <source>
        <dbReference type="Proteomes" id="UP000014977"/>
    </source>
</evidence>
<comment type="similarity">
    <text evidence="2 7">Belongs to the membrane-bound acyltransferase family.</text>
</comment>
<dbReference type="InterPro" id="IPR004299">
    <property type="entry name" value="MBOAT_fam"/>
</dbReference>
<feature type="transmembrane region" description="Helical" evidence="8">
    <location>
        <begin position="153"/>
        <end position="173"/>
    </location>
</feature>
<dbReference type="InterPro" id="IPR051085">
    <property type="entry name" value="MB_O-acyltransferase"/>
</dbReference>
<comment type="caution">
    <text evidence="9">The sequence shown here is derived from an EMBL/GenBank/DDBJ whole genome shotgun (WGS) entry which is preliminary data.</text>
</comment>
<name>S7V3S4_DESML</name>
<accession>S7V3S4</accession>
<feature type="transmembrane region" description="Helical" evidence="8">
    <location>
        <begin position="392"/>
        <end position="410"/>
    </location>
</feature>
<dbReference type="PIRSF" id="PIRSF016636">
    <property type="entry name" value="AlgI_DltB"/>
    <property type="match status" value="1"/>
</dbReference>
<dbReference type="Proteomes" id="UP000014977">
    <property type="component" value="Unassembled WGS sequence"/>
</dbReference>
<dbReference type="GO" id="GO:0005886">
    <property type="term" value="C:plasma membrane"/>
    <property type="evidence" value="ECO:0007669"/>
    <property type="project" value="UniProtKB-SubCell"/>
</dbReference>
<dbReference type="InterPro" id="IPR028362">
    <property type="entry name" value="AlgI"/>
</dbReference>
<evidence type="ECO:0000256" key="4">
    <source>
        <dbReference type="ARBA" id="ARBA00022692"/>
    </source>
</evidence>
<protein>
    <submittedName>
        <fullName evidence="9">Membrane bound O-acyl transferase MBOAT family protein</fullName>
    </submittedName>
</protein>
<feature type="transmembrane region" description="Helical" evidence="8">
    <location>
        <begin position="346"/>
        <end position="372"/>
    </location>
</feature>
<dbReference type="AlphaFoldDB" id="S7V3S4"/>
<feature type="transmembrane region" description="Helical" evidence="8">
    <location>
        <begin position="489"/>
        <end position="514"/>
    </location>
</feature>
<evidence type="ECO:0000256" key="3">
    <source>
        <dbReference type="ARBA" id="ARBA00022475"/>
    </source>
</evidence>
<dbReference type="InterPro" id="IPR024194">
    <property type="entry name" value="Ac/AlaTfrase_AlgI/DltB"/>
</dbReference>
<evidence type="ECO:0000256" key="2">
    <source>
        <dbReference type="ARBA" id="ARBA00010323"/>
    </source>
</evidence>
<dbReference type="PIRSF" id="PIRSF500217">
    <property type="entry name" value="AlgI"/>
    <property type="match status" value="1"/>
</dbReference>
<evidence type="ECO:0000256" key="6">
    <source>
        <dbReference type="ARBA" id="ARBA00023136"/>
    </source>
</evidence>